<accession>A0AAV8YA74</accession>
<gene>
    <name evidence="1" type="ORF">NQ318_015551</name>
</gene>
<keyword evidence="2" id="KW-1185">Reference proteome</keyword>
<reference evidence="1" key="1">
    <citation type="journal article" date="2023" name="Insect Mol. Biol.">
        <title>Genome sequencing provides insights into the evolution of gene families encoding plant cell wall-degrading enzymes in longhorned beetles.</title>
        <authorList>
            <person name="Shin N.R."/>
            <person name="Okamura Y."/>
            <person name="Kirsch R."/>
            <person name="Pauchet Y."/>
        </authorList>
    </citation>
    <scope>NUCLEOTIDE SEQUENCE</scope>
    <source>
        <strain evidence="1">AMC_N1</strain>
    </source>
</reference>
<protein>
    <submittedName>
        <fullName evidence="1">Uncharacterized protein</fullName>
    </submittedName>
</protein>
<dbReference type="Proteomes" id="UP001162162">
    <property type="component" value="Unassembled WGS sequence"/>
</dbReference>
<sequence length="69" mass="8014">MPLRTQVMSDLLLMLSSCDVPLNALDKQPFHPLFVFLRYRHNRGPFSMLMKSDVFTDQALQTDGKYKPL</sequence>
<dbReference type="EMBL" id="JAPWTK010000168">
    <property type="protein sequence ID" value="KAJ8947203.1"/>
    <property type="molecule type" value="Genomic_DNA"/>
</dbReference>
<proteinExistence type="predicted"/>
<comment type="caution">
    <text evidence="1">The sequence shown here is derived from an EMBL/GenBank/DDBJ whole genome shotgun (WGS) entry which is preliminary data.</text>
</comment>
<evidence type="ECO:0000313" key="1">
    <source>
        <dbReference type="EMBL" id="KAJ8947203.1"/>
    </source>
</evidence>
<organism evidence="1 2">
    <name type="scientific">Aromia moschata</name>
    <dbReference type="NCBI Taxonomy" id="1265417"/>
    <lineage>
        <taxon>Eukaryota</taxon>
        <taxon>Metazoa</taxon>
        <taxon>Ecdysozoa</taxon>
        <taxon>Arthropoda</taxon>
        <taxon>Hexapoda</taxon>
        <taxon>Insecta</taxon>
        <taxon>Pterygota</taxon>
        <taxon>Neoptera</taxon>
        <taxon>Endopterygota</taxon>
        <taxon>Coleoptera</taxon>
        <taxon>Polyphaga</taxon>
        <taxon>Cucujiformia</taxon>
        <taxon>Chrysomeloidea</taxon>
        <taxon>Cerambycidae</taxon>
        <taxon>Cerambycinae</taxon>
        <taxon>Callichromatini</taxon>
        <taxon>Aromia</taxon>
    </lineage>
</organism>
<name>A0AAV8YA74_9CUCU</name>
<dbReference type="AlphaFoldDB" id="A0AAV8YA74"/>
<evidence type="ECO:0000313" key="2">
    <source>
        <dbReference type="Proteomes" id="UP001162162"/>
    </source>
</evidence>